<comment type="similarity">
    <text evidence="2">Belongs to the mitochondrion-specific ribosomal protein mS29 family.</text>
</comment>
<dbReference type="Gene3D" id="3.40.50.300">
    <property type="entry name" value="P-loop containing nucleotide triphosphate hydrolases"/>
    <property type="match status" value="1"/>
</dbReference>
<keyword evidence="6" id="KW-0687">Ribonucleoprotein</keyword>
<keyword evidence="9" id="KW-1185">Reference proteome</keyword>
<comment type="caution">
    <text evidence="8">The sequence shown here is derived from an EMBL/GenBank/DDBJ whole genome shotgun (WGS) entry which is preliminary data.</text>
</comment>
<reference evidence="8" key="1">
    <citation type="submission" date="2022-10" db="EMBL/GenBank/DDBJ databases">
        <title>Novel sulphate-reducing endosymbionts in the free-living metamonad Anaeramoeba.</title>
        <authorList>
            <person name="Jerlstrom-Hultqvist J."/>
            <person name="Cepicka I."/>
            <person name="Gallot-Lavallee L."/>
            <person name="Salas-Leiva D."/>
            <person name="Curtis B.A."/>
            <person name="Zahonova K."/>
            <person name="Pipaliya S."/>
            <person name="Dacks J."/>
            <person name="Roger A.J."/>
        </authorList>
    </citation>
    <scope>NUCLEOTIDE SEQUENCE</scope>
    <source>
        <strain evidence="8">BMAN</strain>
    </source>
</reference>
<keyword evidence="4 8" id="KW-0689">Ribosomal protein</keyword>
<name>A0A9Q0RGU6_ANAIG</name>
<dbReference type="Proteomes" id="UP001149090">
    <property type="component" value="Unassembled WGS sequence"/>
</dbReference>
<evidence type="ECO:0000256" key="7">
    <source>
        <dbReference type="ARBA" id="ARBA00035140"/>
    </source>
</evidence>
<dbReference type="EMBL" id="JAPDFW010000010">
    <property type="protein sequence ID" value="KAJ5080471.1"/>
    <property type="molecule type" value="Genomic_DNA"/>
</dbReference>
<protein>
    <recommendedName>
        <fullName evidence="7">Small ribosomal subunit protein mS29</fullName>
    </recommendedName>
</protein>
<dbReference type="GO" id="GO:0005763">
    <property type="term" value="C:mitochondrial small ribosomal subunit"/>
    <property type="evidence" value="ECO:0007669"/>
    <property type="project" value="TreeGrafter"/>
</dbReference>
<gene>
    <name evidence="8" type="ORF">M0811_14066</name>
</gene>
<dbReference type="PANTHER" id="PTHR12810">
    <property type="entry name" value="MITOCHONDRIAL 28S RIBOSOMAL PROTEIN S29"/>
    <property type="match status" value="1"/>
</dbReference>
<dbReference type="InterPro" id="IPR027417">
    <property type="entry name" value="P-loop_NTPase"/>
</dbReference>
<evidence type="ECO:0000256" key="5">
    <source>
        <dbReference type="ARBA" id="ARBA00023128"/>
    </source>
</evidence>
<dbReference type="GO" id="GO:0003735">
    <property type="term" value="F:structural constituent of ribosome"/>
    <property type="evidence" value="ECO:0007669"/>
    <property type="project" value="TreeGrafter"/>
</dbReference>
<dbReference type="InterPro" id="IPR019368">
    <property type="entry name" value="Ribosomal_mS29"/>
</dbReference>
<evidence type="ECO:0000313" key="8">
    <source>
        <dbReference type="EMBL" id="KAJ5080471.1"/>
    </source>
</evidence>
<dbReference type="SUPFAM" id="SSF52540">
    <property type="entry name" value="P-loop containing nucleoside triphosphate hydrolases"/>
    <property type="match status" value="1"/>
</dbReference>
<keyword evidence="5" id="KW-0496">Mitochondrion</keyword>
<keyword evidence="3" id="KW-0809">Transit peptide</keyword>
<dbReference type="PANTHER" id="PTHR12810:SF0">
    <property type="entry name" value="SMALL RIBOSOMAL SUBUNIT PROTEIN MS29"/>
    <property type="match status" value="1"/>
</dbReference>
<comment type="subcellular location">
    <subcellularLocation>
        <location evidence="1">Mitochondrion</location>
    </subcellularLocation>
</comment>
<evidence type="ECO:0000256" key="6">
    <source>
        <dbReference type="ARBA" id="ARBA00023274"/>
    </source>
</evidence>
<organism evidence="8 9">
    <name type="scientific">Anaeramoeba ignava</name>
    <name type="common">Anaerobic marine amoeba</name>
    <dbReference type="NCBI Taxonomy" id="1746090"/>
    <lineage>
        <taxon>Eukaryota</taxon>
        <taxon>Metamonada</taxon>
        <taxon>Anaeramoebidae</taxon>
        <taxon>Anaeramoeba</taxon>
    </lineage>
</organism>
<evidence type="ECO:0000313" key="9">
    <source>
        <dbReference type="Proteomes" id="UP001149090"/>
    </source>
</evidence>
<dbReference type="AlphaFoldDB" id="A0A9Q0RGU6"/>
<evidence type="ECO:0000256" key="4">
    <source>
        <dbReference type="ARBA" id="ARBA00022980"/>
    </source>
</evidence>
<evidence type="ECO:0000256" key="2">
    <source>
        <dbReference type="ARBA" id="ARBA00009863"/>
    </source>
</evidence>
<evidence type="ECO:0000256" key="1">
    <source>
        <dbReference type="ARBA" id="ARBA00004173"/>
    </source>
</evidence>
<evidence type="ECO:0000256" key="3">
    <source>
        <dbReference type="ARBA" id="ARBA00022946"/>
    </source>
</evidence>
<accession>A0A9Q0RGU6</accession>
<proteinExistence type="inferred from homology"/>
<sequence>MEIEINENISKNQDSLTLDVLPFKDHLKQENCNRVILVKNIFENLPTGMKKSVIGNYIPIMIRNQTQKFIRDIAQKYIPEFEIDQMNTRKIIIHDLESNTKQIVPQVKPPTNAILAGPSGAGKSYMLFHIAYFCSQLEKWFVLYIPQFADLRKQPSHKAARFIVRNLYKLYKKELFEFYKFPYDEKLWDIENPNENQKNQMFQTCTNLLSNLTLGFFEKHHILIAIDQWNVLFRPKESKESKEDEHVLDFFKVFRSIPNGLFITAVSSTFDPVDKLQDADYVTYKQNVELYNEMELESMINHQKMLHYIPQKRD</sequence>